<evidence type="ECO:0000313" key="4">
    <source>
        <dbReference type="EMBL" id="KAH9320518.1"/>
    </source>
</evidence>
<evidence type="ECO:0000256" key="2">
    <source>
        <dbReference type="SAM" id="MobiDB-lite"/>
    </source>
</evidence>
<sequence length="247" mass="27814">CSYLDMALKGMHIPSLSKEIPSLSSEISASVDFAAEYKCRKGFKFGRGMLEHMHFIHTRVASVSPIVKRRWKQNSLVIKCRGSNGTSDRNGNSQNGTSDKDGNLQSNGPFRQSGFGRTRLARIFQEVQNKLIKSIKELQKNFPMKVFCLLVGFYCSTLIATSIGQTGDWDILSAGLAVVIVEGIGALMYRAYPLVERLQSLVTLFNYWKAGISLGLFLDAFKYEMDAISMFFDSFFPEIDPFSLLWW</sequence>
<keyword evidence="3" id="KW-0472">Membrane</keyword>
<feature type="non-terminal residue" evidence="4">
    <location>
        <position position="1"/>
    </location>
</feature>
<evidence type="ECO:0008006" key="6">
    <source>
        <dbReference type="Google" id="ProtNLM"/>
    </source>
</evidence>
<dbReference type="PANTHER" id="PTHR33787">
    <property type="match status" value="1"/>
</dbReference>
<comment type="similarity">
    <text evidence="1">Belongs to the ycf20 family.</text>
</comment>
<feature type="transmembrane region" description="Helical" evidence="3">
    <location>
        <begin position="171"/>
        <end position="189"/>
    </location>
</feature>
<dbReference type="Proteomes" id="UP000824469">
    <property type="component" value="Unassembled WGS sequence"/>
</dbReference>
<proteinExistence type="inferred from homology"/>
<feature type="compositionally biased region" description="Polar residues" evidence="2">
    <location>
        <begin position="83"/>
        <end position="110"/>
    </location>
</feature>
<evidence type="ECO:0000256" key="3">
    <source>
        <dbReference type="SAM" id="Phobius"/>
    </source>
</evidence>
<evidence type="ECO:0000313" key="5">
    <source>
        <dbReference type="Proteomes" id="UP000824469"/>
    </source>
</evidence>
<keyword evidence="5" id="KW-1185">Reference proteome</keyword>
<name>A0AA38GFQ8_TAXCH</name>
<evidence type="ECO:0000256" key="1">
    <source>
        <dbReference type="ARBA" id="ARBA00009846"/>
    </source>
</evidence>
<gene>
    <name evidence="4" type="ORF">KI387_015157</name>
</gene>
<feature type="transmembrane region" description="Helical" evidence="3">
    <location>
        <begin position="146"/>
        <end position="165"/>
    </location>
</feature>
<dbReference type="InterPro" id="IPR007572">
    <property type="entry name" value="Uncharacterised_Ycf20"/>
</dbReference>
<dbReference type="AlphaFoldDB" id="A0AA38GFQ8"/>
<dbReference type="Pfam" id="PF04483">
    <property type="entry name" value="DUF565"/>
    <property type="match status" value="1"/>
</dbReference>
<dbReference type="OMA" id="FVIMFNY"/>
<protein>
    <recommendedName>
        <fullName evidence="6">Ycf20-like protein</fullName>
    </recommendedName>
</protein>
<comment type="caution">
    <text evidence="4">The sequence shown here is derived from an EMBL/GenBank/DDBJ whole genome shotgun (WGS) entry which is preliminary data.</text>
</comment>
<keyword evidence="3" id="KW-0812">Transmembrane</keyword>
<dbReference type="EMBL" id="JAHRHJ020000003">
    <property type="protein sequence ID" value="KAH9320518.1"/>
    <property type="molecule type" value="Genomic_DNA"/>
</dbReference>
<dbReference type="PANTHER" id="PTHR33787:SF3">
    <property type="entry name" value="YCF20-LIKE PROTEIN"/>
    <property type="match status" value="1"/>
</dbReference>
<reference evidence="4 5" key="1">
    <citation type="journal article" date="2021" name="Nat. Plants">
        <title>The Taxus genome provides insights into paclitaxel biosynthesis.</title>
        <authorList>
            <person name="Xiong X."/>
            <person name="Gou J."/>
            <person name="Liao Q."/>
            <person name="Li Y."/>
            <person name="Zhou Q."/>
            <person name="Bi G."/>
            <person name="Li C."/>
            <person name="Du R."/>
            <person name="Wang X."/>
            <person name="Sun T."/>
            <person name="Guo L."/>
            <person name="Liang H."/>
            <person name="Lu P."/>
            <person name="Wu Y."/>
            <person name="Zhang Z."/>
            <person name="Ro D.K."/>
            <person name="Shang Y."/>
            <person name="Huang S."/>
            <person name="Yan J."/>
        </authorList>
    </citation>
    <scope>NUCLEOTIDE SEQUENCE [LARGE SCALE GENOMIC DNA]</scope>
    <source>
        <strain evidence="4">Ta-2019</strain>
    </source>
</reference>
<accession>A0AA38GFQ8</accession>
<organism evidence="4 5">
    <name type="scientific">Taxus chinensis</name>
    <name type="common">Chinese yew</name>
    <name type="synonym">Taxus wallichiana var. chinensis</name>
    <dbReference type="NCBI Taxonomy" id="29808"/>
    <lineage>
        <taxon>Eukaryota</taxon>
        <taxon>Viridiplantae</taxon>
        <taxon>Streptophyta</taxon>
        <taxon>Embryophyta</taxon>
        <taxon>Tracheophyta</taxon>
        <taxon>Spermatophyta</taxon>
        <taxon>Pinopsida</taxon>
        <taxon>Pinidae</taxon>
        <taxon>Conifers II</taxon>
        <taxon>Cupressales</taxon>
        <taxon>Taxaceae</taxon>
        <taxon>Taxus</taxon>
    </lineage>
</organism>
<keyword evidence="3" id="KW-1133">Transmembrane helix</keyword>
<feature type="region of interest" description="Disordered" evidence="2">
    <location>
        <begin position="80"/>
        <end position="114"/>
    </location>
</feature>